<dbReference type="AlphaFoldDB" id="A0A944GTS6"/>
<dbReference type="Proteomes" id="UP000705379">
    <property type="component" value="Unassembled WGS sequence"/>
</dbReference>
<name>A0A944GTS6_9HYPH</name>
<evidence type="ECO:0000256" key="3">
    <source>
        <dbReference type="ARBA" id="ARBA00022989"/>
    </source>
</evidence>
<feature type="transmembrane region" description="Helical" evidence="5">
    <location>
        <begin position="77"/>
        <end position="95"/>
    </location>
</feature>
<feature type="transmembrane region" description="Helical" evidence="5">
    <location>
        <begin position="53"/>
        <end position="71"/>
    </location>
</feature>
<evidence type="ECO:0000256" key="4">
    <source>
        <dbReference type="ARBA" id="ARBA00023136"/>
    </source>
</evidence>
<organism evidence="6 7">
    <name type="scientific">Roseibium polysiphoniae</name>
    <dbReference type="NCBI Taxonomy" id="2571221"/>
    <lineage>
        <taxon>Bacteria</taxon>
        <taxon>Pseudomonadati</taxon>
        <taxon>Pseudomonadota</taxon>
        <taxon>Alphaproteobacteria</taxon>
        <taxon>Hyphomicrobiales</taxon>
        <taxon>Stappiaceae</taxon>
        <taxon>Roseibium</taxon>
    </lineage>
</organism>
<comment type="subcellular location">
    <subcellularLocation>
        <location evidence="1">Membrane</location>
    </subcellularLocation>
</comment>
<protein>
    <submittedName>
        <fullName evidence="6">Glutathione metabolism protein</fullName>
    </submittedName>
</protein>
<sequence>MPIEITPIYAGILALFYVFLSARVIGLRRRLWISVGDKGNQQLLRRQRVHGNFAEYAPMCLILMIGLELMLAPVWLVHGLGVMLLVGRVLHAYGIGREPESLTLRTIGMVLTFAALVIGGLASIILAILMADFAG</sequence>
<dbReference type="GO" id="GO:0016020">
    <property type="term" value="C:membrane"/>
    <property type="evidence" value="ECO:0007669"/>
    <property type="project" value="UniProtKB-SubCell"/>
</dbReference>
<accession>A0A944GTS6</accession>
<reference evidence="6" key="2">
    <citation type="journal article" date="2021" name="Microorganisms">
        <title>Bacterial Dimethylsulfoniopropionate Biosynthesis in the East China Sea.</title>
        <authorList>
            <person name="Liu J."/>
            <person name="Zhang Y."/>
            <person name="Liu J."/>
            <person name="Zhong H."/>
            <person name="Williams B.T."/>
            <person name="Zheng Y."/>
            <person name="Curson A.R.J."/>
            <person name="Sun C."/>
            <person name="Sun H."/>
            <person name="Song D."/>
            <person name="Wagner Mackenzie B."/>
            <person name="Bermejo Martinez A."/>
            <person name="Todd J.D."/>
            <person name="Zhang X.H."/>
        </authorList>
    </citation>
    <scope>NUCLEOTIDE SEQUENCE</scope>
    <source>
        <strain evidence="6">AESS21</strain>
    </source>
</reference>
<dbReference type="EMBL" id="QTKU01000003">
    <property type="protein sequence ID" value="MBS8261562.1"/>
    <property type="molecule type" value="Genomic_DNA"/>
</dbReference>
<keyword evidence="4 5" id="KW-0472">Membrane</keyword>
<reference evidence="6" key="1">
    <citation type="submission" date="2018-08" db="EMBL/GenBank/DDBJ databases">
        <authorList>
            <person name="Jin W."/>
            <person name="Wang H."/>
            <person name="Yang Y."/>
            <person name="Li M."/>
            <person name="Liu J."/>
        </authorList>
    </citation>
    <scope>NUCLEOTIDE SEQUENCE</scope>
    <source>
        <strain evidence="6">AESS21</strain>
    </source>
</reference>
<proteinExistence type="predicted"/>
<dbReference type="InterPro" id="IPR001129">
    <property type="entry name" value="Membr-assoc_MAPEG"/>
</dbReference>
<keyword evidence="2 5" id="KW-0812">Transmembrane</keyword>
<dbReference type="Pfam" id="PF01124">
    <property type="entry name" value="MAPEG"/>
    <property type="match status" value="1"/>
</dbReference>
<evidence type="ECO:0000313" key="7">
    <source>
        <dbReference type="Proteomes" id="UP000705379"/>
    </source>
</evidence>
<dbReference type="PANTHER" id="PTHR35814">
    <property type="match status" value="1"/>
</dbReference>
<gene>
    <name evidence="6" type="ORF">DYI23_15155</name>
</gene>
<evidence type="ECO:0000256" key="5">
    <source>
        <dbReference type="SAM" id="Phobius"/>
    </source>
</evidence>
<dbReference type="Gene3D" id="1.20.120.550">
    <property type="entry name" value="Membrane associated eicosanoid/glutathione metabolism-like domain"/>
    <property type="match status" value="1"/>
</dbReference>
<comment type="caution">
    <text evidence="6">The sequence shown here is derived from an EMBL/GenBank/DDBJ whole genome shotgun (WGS) entry which is preliminary data.</text>
</comment>
<keyword evidence="3 5" id="KW-1133">Transmembrane helix</keyword>
<dbReference type="SUPFAM" id="SSF161084">
    <property type="entry name" value="MAPEG domain-like"/>
    <property type="match status" value="1"/>
</dbReference>
<evidence type="ECO:0000256" key="1">
    <source>
        <dbReference type="ARBA" id="ARBA00004370"/>
    </source>
</evidence>
<feature type="transmembrane region" description="Helical" evidence="5">
    <location>
        <begin position="107"/>
        <end position="131"/>
    </location>
</feature>
<dbReference type="InterPro" id="IPR023352">
    <property type="entry name" value="MAPEG-like_dom_sf"/>
</dbReference>
<feature type="transmembrane region" description="Helical" evidence="5">
    <location>
        <begin position="6"/>
        <end position="25"/>
    </location>
</feature>
<evidence type="ECO:0000256" key="2">
    <source>
        <dbReference type="ARBA" id="ARBA00022692"/>
    </source>
</evidence>
<dbReference type="RefSeq" id="WP_213216909.1">
    <property type="nucleotide sequence ID" value="NZ_QTKU01000003.1"/>
</dbReference>
<evidence type="ECO:0000313" key="6">
    <source>
        <dbReference type="EMBL" id="MBS8261562.1"/>
    </source>
</evidence>
<dbReference type="PANTHER" id="PTHR35814:SF1">
    <property type="entry name" value="GLUTATHIONE S-TRANSFERASE-RELATED"/>
    <property type="match status" value="1"/>
</dbReference>